<dbReference type="EMBL" id="JBFOLK010000013">
    <property type="protein sequence ID" value="KAL2465448.1"/>
    <property type="molecule type" value="Genomic_DNA"/>
</dbReference>
<feature type="compositionally biased region" description="Basic and acidic residues" evidence="1">
    <location>
        <begin position="18"/>
        <end position="29"/>
    </location>
</feature>
<gene>
    <name evidence="3" type="ORF">Adt_41299</name>
</gene>
<evidence type="ECO:0000259" key="2">
    <source>
        <dbReference type="Pfam" id="PF07727"/>
    </source>
</evidence>
<feature type="domain" description="Reverse transcriptase Ty1/copia-type" evidence="2">
    <location>
        <begin position="80"/>
        <end position="153"/>
    </location>
</feature>
<dbReference type="Proteomes" id="UP001604336">
    <property type="component" value="Unassembled WGS sequence"/>
</dbReference>
<dbReference type="AlphaFoldDB" id="A0ABD1PNG0"/>
<comment type="caution">
    <text evidence="3">The sequence shown here is derived from an EMBL/GenBank/DDBJ whole genome shotgun (WGS) entry which is preliminary data.</text>
</comment>
<dbReference type="InterPro" id="IPR013103">
    <property type="entry name" value="RVT_2"/>
</dbReference>
<feature type="compositionally biased region" description="Acidic residues" evidence="1">
    <location>
        <begin position="31"/>
        <end position="44"/>
    </location>
</feature>
<protein>
    <submittedName>
        <fullName evidence="3">Retrovirus-related Pol polyprotein from transposon TNT 1-94</fullName>
    </submittedName>
</protein>
<keyword evidence="4" id="KW-1185">Reference proteome</keyword>
<evidence type="ECO:0000313" key="3">
    <source>
        <dbReference type="EMBL" id="KAL2465448.1"/>
    </source>
</evidence>
<evidence type="ECO:0000313" key="4">
    <source>
        <dbReference type="Proteomes" id="UP001604336"/>
    </source>
</evidence>
<dbReference type="Pfam" id="PF07727">
    <property type="entry name" value="RVT_2"/>
    <property type="match status" value="1"/>
</dbReference>
<organism evidence="3 4">
    <name type="scientific">Abeliophyllum distichum</name>
    <dbReference type="NCBI Taxonomy" id="126358"/>
    <lineage>
        <taxon>Eukaryota</taxon>
        <taxon>Viridiplantae</taxon>
        <taxon>Streptophyta</taxon>
        <taxon>Embryophyta</taxon>
        <taxon>Tracheophyta</taxon>
        <taxon>Spermatophyta</taxon>
        <taxon>Magnoliopsida</taxon>
        <taxon>eudicotyledons</taxon>
        <taxon>Gunneridae</taxon>
        <taxon>Pentapetalae</taxon>
        <taxon>asterids</taxon>
        <taxon>lamiids</taxon>
        <taxon>Lamiales</taxon>
        <taxon>Oleaceae</taxon>
        <taxon>Forsythieae</taxon>
        <taxon>Abeliophyllum</taxon>
    </lineage>
</organism>
<evidence type="ECO:0000256" key="1">
    <source>
        <dbReference type="SAM" id="MobiDB-lite"/>
    </source>
</evidence>
<reference evidence="4" key="1">
    <citation type="submission" date="2024-07" db="EMBL/GenBank/DDBJ databases">
        <title>Two chromosome-level genome assemblies of Korean endemic species Abeliophyllum distichum and Forsythia ovata (Oleaceae).</title>
        <authorList>
            <person name="Jang H."/>
        </authorList>
    </citation>
    <scope>NUCLEOTIDE SEQUENCE [LARGE SCALE GENOMIC DNA]</scope>
</reference>
<proteinExistence type="predicted"/>
<feature type="region of interest" description="Disordered" evidence="1">
    <location>
        <begin position="18"/>
        <end position="56"/>
    </location>
</feature>
<accession>A0ABD1PNG0</accession>
<name>A0ABD1PNG0_9LAMI</name>
<sequence>MESRNVSFFEHVFMYKSKEEASSSKRTYETTDQEEQPEEEDDEVEPRRSKRARTEKSFGPDFLTYMLESEPQSFTEVVNSSEVTRITSIRMILAITALQNLEVHQMDVKTVFLNRDLDEEIYIEQPESFSAPGQENKVCKLVKSLYGLKQAPKQ</sequence>